<dbReference type="GeneID" id="56135975"/>
<accession>A0A514CSR0</accession>
<protein>
    <submittedName>
        <fullName evidence="1">Uncharacterized protein</fullName>
    </submittedName>
</protein>
<dbReference type="RefSeq" id="YP_009903699.1">
    <property type="nucleotide sequence ID" value="NC_049849.1"/>
</dbReference>
<evidence type="ECO:0000313" key="2">
    <source>
        <dbReference type="Proteomes" id="UP000320799"/>
    </source>
</evidence>
<evidence type="ECO:0000313" key="1">
    <source>
        <dbReference type="EMBL" id="QDH83518.1"/>
    </source>
</evidence>
<organism evidence="1 2">
    <name type="scientific">Achromobacter phage Motura</name>
    <dbReference type="NCBI Taxonomy" id="2591403"/>
    <lineage>
        <taxon>Viruses</taxon>
        <taxon>Duplodnaviria</taxon>
        <taxon>Heunggongvirae</taxon>
        <taxon>Uroviricota</taxon>
        <taxon>Caudoviricetes</taxon>
        <taxon>Moturavirus</taxon>
        <taxon>Moturavirus motura</taxon>
    </lineage>
</organism>
<reference evidence="1 2" key="1">
    <citation type="submission" date="2019-06" db="EMBL/GenBank/DDBJ databases">
        <authorList>
            <person name="Kincaid V.D."/>
            <person name="Fuller A."/>
            <person name="Hodges K."/>
            <person name="Bansal M."/>
            <person name="Essig J."/>
            <person name="Johnson A."/>
        </authorList>
    </citation>
    <scope>NUCLEOTIDE SEQUENCE [LARGE SCALE GENOMIC DNA]</scope>
</reference>
<dbReference type="EMBL" id="MN094788">
    <property type="protein sequence ID" value="QDH83518.1"/>
    <property type="molecule type" value="Genomic_DNA"/>
</dbReference>
<name>A0A514CSR0_9CAUD</name>
<proteinExistence type="predicted"/>
<dbReference type="KEGG" id="vg:56135975"/>
<dbReference type="Proteomes" id="UP000320799">
    <property type="component" value="Segment"/>
</dbReference>
<keyword evidence="2" id="KW-1185">Reference proteome</keyword>
<sequence length="98" mass="10951">MSDELMRELIAEQRRTNKLLQDLILVQTKHFATHMAAAASNNTMTRNVSAMIAIMTIRGEEAVSPGKVTDYARQALQLQVANDNLNKELIKVLENAVQ</sequence>